<dbReference type="RefSeq" id="WP_269478702.1">
    <property type="nucleotide sequence ID" value="NZ_JAOSHN010000008.1"/>
</dbReference>
<feature type="domain" description="Major facilitator superfamily (MFS) profile" evidence="7">
    <location>
        <begin position="10"/>
        <end position="398"/>
    </location>
</feature>
<feature type="transmembrane region" description="Helical" evidence="6">
    <location>
        <begin position="373"/>
        <end position="393"/>
    </location>
</feature>
<dbReference type="Proteomes" id="UP001065549">
    <property type="component" value="Unassembled WGS sequence"/>
</dbReference>
<feature type="transmembrane region" description="Helical" evidence="6">
    <location>
        <begin position="134"/>
        <end position="154"/>
    </location>
</feature>
<evidence type="ECO:0000313" key="9">
    <source>
        <dbReference type="Proteomes" id="UP001065549"/>
    </source>
</evidence>
<dbReference type="EMBL" id="JAOSHN010000008">
    <property type="protein sequence ID" value="MCU7380246.1"/>
    <property type="molecule type" value="Genomic_DNA"/>
</dbReference>
<dbReference type="CDD" id="cd17489">
    <property type="entry name" value="MFS_YfcJ_like"/>
    <property type="match status" value="1"/>
</dbReference>
<dbReference type="PROSITE" id="PS50850">
    <property type="entry name" value="MFS"/>
    <property type="match status" value="1"/>
</dbReference>
<gene>
    <name evidence="8" type="ORF">OBO34_18095</name>
</gene>
<proteinExistence type="predicted"/>
<keyword evidence="4 6" id="KW-1133">Transmembrane helix</keyword>
<organism evidence="8 9">
    <name type="scientific">Hominibacterium faecale</name>
    <dbReference type="NCBI Taxonomy" id="2839743"/>
    <lineage>
        <taxon>Bacteria</taxon>
        <taxon>Bacillati</taxon>
        <taxon>Bacillota</taxon>
        <taxon>Clostridia</taxon>
        <taxon>Peptostreptococcales</taxon>
        <taxon>Anaerovoracaceae</taxon>
        <taxon>Hominibacterium</taxon>
    </lineage>
</organism>
<comment type="caution">
    <text evidence="8">The sequence shown here is derived from an EMBL/GenBank/DDBJ whole genome shotgun (WGS) entry which is preliminary data.</text>
</comment>
<feature type="transmembrane region" description="Helical" evidence="6">
    <location>
        <begin position="76"/>
        <end position="94"/>
    </location>
</feature>
<evidence type="ECO:0000259" key="7">
    <source>
        <dbReference type="PROSITE" id="PS50850"/>
    </source>
</evidence>
<feature type="transmembrane region" description="Helical" evidence="6">
    <location>
        <begin position="256"/>
        <end position="274"/>
    </location>
</feature>
<comment type="subcellular location">
    <subcellularLocation>
        <location evidence="1">Cell membrane</location>
        <topology evidence="1">Multi-pass membrane protein</topology>
    </subcellularLocation>
</comment>
<dbReference type="InterPro" id="IPR011701">
    <property type="entry name" value="MFS"/>
</dbReference>
<dbReference type="PANTHER" id="PTHR23531:SF1">
    <property type="entry name" value="QUINOLENE RESISTANCE PROTEIN NORA"/>
    <property type="match status" value="1"/>
</dbReference>
<evidence type="ECO:0000256" key="4">
    <source>
        <dbReference type="ARBA" id="ARBA00022989"/>
    </source>
</evidence>
<dbReference type="InterPro" id="IPR020846">
    <property type="entry name" value="MFS_dom"/>
</dbReference>
<keyword evidence="5 6" id="KW-0472">Membrane</keyword>
<reference evidence="8" key="1">
    <citation type="submission" date="2022-09" db="EMBL/GenBank/DDBJ databases">
        <title>Culturomic study of gut microbiota in children with autism spectrum disorder.</title>
        <authorList>
            <person name="Efimov B.A."/>
            <person name="Chaplin A.V."/>
            <person name="Sokolova S.R."/>
            <person name="Pikina A.P."/>
            <person name="Korzhanova M."/>
            <person name="Belova V."/>
            <person name="Korostin D."/>
        </authorList>
    </citation>
    <scope>NUCLEOTIDE SEQUENCE</scope>
    <source>
        <strain evidence="8">ASD5510</strain>
    </source>
</reference>
<keyword evidence="3 6" id="KW-0812">Transmembrane</keyword>
<feature type="transmembrane region" description="Helical" evidence="6">
    <location>
        <begin position="100"/>
        <end position="122"/>
    </location>
</feature>
<keyword evidence="9" id="KW-1185">Reference proteome</keyword>
<evidence type="ECO:0000256" key="2">
    <source>
        <dbReference type="ARBA" id="ARBA00022448"/>
    </source>
</evidence>
<dbReference type="AlphaFoldDB" id="A0A9J6QXM7"/>
<dbReference type="GO" id="GO:0005886">
    <property type="term" value="C:plasma membrane"/>
    <property type="evidence" value="ECO:0007669"/>
    <property type="project" value="UniProtKB-SubCell"/>
</dbReference>
<dbReference type="InterPro" id="IPR052714">
    <property type="entry name" value="MFS_Exporter"/>
</dbReference>
<feature type="transmembrane region" description="Helical" evidence="6">
    <location>
        <begin position="160"/>
        <end position="184"/>
    </location>
</feature>
<accession>A0A9J6QXM7</accession>
<dbReference type="GO" id="GO:0022857">
    <property type="term" value="F:transmembrane transporter activity"/>
    <property type="evidence" value="ECO:0007669"/>
    <property type="project" value="InterPro"/>
</dbReference>
<name>A0A9J6QXM7_9FIRM</name>
<keyword evidence="2" id="KW-0813">Transport</keyword>
<evidence type="ECO:0000256" key="1">
    <source>
        <dbReference type="ARBA" id="ARBA00004651"/>
    </source>
</evidence>
<sequence>MKEEKIFNKNYILLMIINTLLFTSFNMINPVLPKYVTGLGMSVTLAGVLSGCFSITALIFRPLSGIAADKMNQKRLYLAAGAIITAACCGYAVFSSFSGLFFVRVVHGIFFAVDTTVSLVLVTRYIPKGKMGQGIGFFGIGPIIAIAFAPGMGLKIGTTYGYINSFFIAAVMSAAATLVILFVANQEQRETPDAESEKIQESKALPQAAGRRFSLKQFIATEVIVFAFLAGLFSFANSIEYTFIALYSETKGIDDISIYFTVSAAFILLSRLFAGRIYDKKGLAVILYPAYLVGAVSMFILGNAGCMAMFLAAAALKALGQGAGQPSLQSQCMTSVSQDRVGVASSTYYLGPDIMQGIGPIVGGAVIDRAGYAAAYDLCGILMLAGIVFYAGYMRYKKGKAAVQA</sequence>
<dbReference type="Pfam" id="PF07690">
    <property type="entry name" value="MFS_1"/>
    <property type="match status" value="1"/>
</dbReference>
<protein>
    <submittedName>
        <fullName evidence="8">MFS transporter</fullName>
    </submittedName>
</protein>
<evidence type="ECO:0000256" key="6">
    <source>
        <dbReference type="SAM" id="Phobius"/>
    </source>
</evidence>
<evidence type="ECO:0000313" key="8">
    <source>
        <dbReference type="EMBL" id="MCU7380246.1"/>
    </source>
</evidence>
<dbReference type="Gene3D" id="1.20.1250.20">
    <property type="entry name" value="MFS general substrate transporter like domains"/>
    <property type="match status" value="1"/>
</dbReference>
<feature type="transmembrane region" description="Helical" evidence="6">
    <location>
        <begin position="286"/>
        <end position="316"/>
    </location>
</feature>
<dbReference type="InterPro" id="IPR036259">
    <property type="entry name" value="MFS_trans_sf"/>
</dbReference>
<dbReference type="SUPFAM" id="SSF103473">
    <property type="entry name" value="MFS general substrate transporter"/>
    <property type="match status" value="1"/>
</dbReference>
<feature type="transmembrane region" description="Helical" evidence="6">
    <location>
        <begin position="12"/>
        <end position="32"/>
    </location>
</feature>
<evidence type="ECO:0000256" key="5">
    <source>
        <dbReference type="ARBA" id="ARBA00023136"/>
    </source>
</evidence>
<feature type="transmembrane region" description="Helical" evidence="6">
    <location>
        <begin position="38"/>
        <end position="64"/>
    </location>
</feature>
<evidence type="ECO:0000256" key="3">
    <source>
        <dbReference type="ARBA" id="ARBA00022692"/>
    </source>
</evidence>
<dbReference type="PANTHER" id="PTHR23531">
    <property type="entry name" value="QUINOLENE RESISTANCE PROTEIN NORA"/>
    <property type="match status" value="1"/>
</dbReference>
<feature type="transmembrane region" description="Helical" evidence="6">
    <location>
        <begin position="218"/>
        <end position="236"/>
    </location>
</feature>